<evidence type="ECO:0000313" key="2">
    <source>
        <dbReference type="Proteomes" id="UP001519460"/>
    </source>
</evidence>
<proteinExistence type="predicted"/>
<accession>A0ABD0LJS9</accession>
<dbReference type="Proteomes" id="UP001519460">
    <property type="component" value="Unassembled WGS sequence"/>
</dbReference>
<comment type="caution">
    <text evidence="1">The sequence shown here is derived from an EMBL/GenBank/DDBJ whole genome shotgun (WGS) entry which is preliminary data.</text>
</comment>
<evidence type="ECO:0000313" key="1">
    <source>
        <dbReference type="EMBL" id="KAK7499769.1"/>
    </source>
</evidence>
<dbReference type="AlphaFoldDB" id="A0ABD0LJS9"/>
<name>A0ABD0LJS9_9CAEN</name>
<dbReference type="EMBL" id="JACVVK020000042">
    <property type="protein sequence ID" value="KAK7499769.1"/>
    <property type="molecule type" value="Genomic_DNA"/>
</dbReference>
<gene>
    <name evidence="1" type="ORF">BaRGS_00009110</name>
</gene>
<organism evidence="1 2">
    <name type="scientific">Batillaria attramentaria</name>
    <dbReference type="NCBI Taxonomy" id="370345"/>
    <lineage>
        <taxon>Eukaryota</taxon>
        <taxon>Metazoa</taxon>
        <taxon>Spiralia</taxon>
        <taxon>Lophotrochozoa</taxon>
        <taxon>Mollusca</taxon>
        <taxon>Gastropoda</taxon>
        <taxon>Caenogastropoda</taxon>
        <taxon>Sorbeoconcha</taxon>
        <taxon>Cerithioidea</taxon>
        <taxon>Batillariidae</taxon>
        <taxon>Batillaria</taxon>
    </lineage>
</organism>
<keyword evidence="2" id="KW-1185">Reference proteome</keyword>
<protein>
    <submittedName>
        <fullName evidence="1">Uncharacterized protein</fullName>
    </submittedName>
</protein>
<reference evidence="1 2" key="1">
    <citation type="journal article" date="2023" name="Sci. Data">
        <title>Genome assembly of the Korean intertidal mud-creeper Batillaria attramentaria.</title>
        <authorList>
            <person name="Patra A.K."/>
            <person name="Ho P.T."/>
            <person name="Jun S."/>
            <person name="Lee S.J."/>
            <person name="Kim Y."/>
            <person name="Won Y.J."/>
        </authorList>
    </citation>
    <scope>NUCLEOTIDE SEQUENCE [LARGE SCALE GENOMIC DNA]</scope>
    <source>
        <tissue evidence="1">Foot muscle</tissue>
    </source>
</reference>
<sequence length="127" mass="13812">MTTTKQQLFPVSAPLTALIQSVISKDSAAVPCCHPLDVRTSLMFLIEMLENSVLTKSGLSALRNVISLTCVQRHVCRFLSAAHHVCVHTASPVCVQWPFVLMICAASPGLSQLRRRGTTAVLDARLK</sequence>